<feature type="binding site" evidence="6">
    <location>
        <position position="38"/>
    </location>
    <ligand>
        <name>Mg(2+)</name>
        <dbReference type="ChEBI" id="CHEBI:18420"/>
        <label>1</label>
    </ligand>
</feature>
<keyword evidence="6" id="KW-0464">Manganese</keyword>
<feature type="active site" evidence="5">
    <location>
        <position position="111"/>
    </location>
</feature>
<organism evidence="9">
    <name type="scientific">Vecturithrix granuli</name>
    <dbReference type="NCBI Taxonomy" id="1499967"/>
    <lineage>
        <taxon>Bacteria</taxon>
        <taxon>Candidatus Moduliflexota</taxon>
        <taxon>Candidatus Vecturitrichia</taxon>
        <taxon>Candidatus Vecturitrichales</taxon>
        <taxon>Candidatus Vecturitrichaceae</taxon>
        <taxon>Candidatus Vecturithrix</taxon>
    </lineage>
</organism>
<evidence type="ECO:0000256" key="2">
    <source>
        <dbReference type="ARBA" id="ARBA00022723"/>
    </source>
</evidence>
<keyword evidence="3" id="KW-0378">Hydrolase</keyword>
<dbReference type="SUPFAM" id="SSF56219">
    <property type="entry name" value="DNase I-like"/>
    <property type="match status" value="1"/>
</dbReference>
<feature type="domain" description="Endonuclease/exonuclease/phosphatase" evidence="8">
    <location>
        <begin position="7"/>
        <end position="244"/>
    </location>
</feature>
<evidence type="ECO:0000256" key="3">
    <source>
        <dbReference type="ARBA" id="ARBA00022801"/>
    </source>
</evidence>
<keyword evidence="10" id="KW-1185">Reference proteome</keyword>
<feature type="binding site" evidence="6">
    <location>
        <position position="10"/>
    </location>
    <ligand>
        <name>Mg(2+)</name>
        <dbReference type="ChEBI" id="CHEBI:18420"/>
        <label>1</label>
    </ligand>
</feature>
<name>A0A0S6W722_VECG1</name>
<dbReference type="GO" id="GO:0003906">
    <property type="term" value="F:DNA-(apurinic or apyrimidinic site) endonuclease activity"/>
    <property type="evidence" value="ECO:0007669"/>
    <property type="project" value="TreeGrafter"/>
</dbReference>
<evidence type="ECO:0000313" key="9">
    <source>
        <dbReference type="EMBL" id="GAK55472.1"/>
    </source>
</evidence>
<evidence type="ECO:0000256" key="7">
    <source>
        <dbReference type="PIRSR" id="PIRSR604808-3"/>
    </source>
</evidence>
<accession>A0A0S6W722</accession>
<dbReference type="GO" id="GO:0008311">
    <property type="term" value="F:double-stranded DNA 3'-5' DNA exonuclease activity"/>
    <property type="evidence" value="ECO:0007669"/>
    <property type="project" value="TreeGrafter"/>
</dbReference>
<dbReference type="Pfam" id="PF03372">
    <property type="entry name" value="Exo_endo_phos"/>
    <property type="match status" value="1"/>
</dbReference>
<dbReference type="Proteomes" id="UP000030661">
    <property type="component" value="Unassembled WGS sequence"/>
</dbReference>
<dbReference type="AlphaFoldDB" id="A0A0S6W722"/>
<evidence type="ECO:0000256" key="6">
    <source>
        <dbReference type="PIRSR" id="PIRSR604808-2"/>
    </source>
</evidence>
<gene>
    <name evidence="9" type="ORF">U27_02306</name>
</gene>
<feature type="active site" description="Proton donor/acceptor" evidence="5">
    <location>
        <position position="151"/>
    </location>
</feature>
<protein>
    <submittedName>
        <fullName evidence="9">Exodeoxyribonuclease</fullName>
    </submittedName>
</protein>
<dbReference type="PANTHER" id="PTHR22748:SF6">
    <property type="entry name" value="DNA-(APURINIC OR APYRIMIDINIC SITE) ENDONUCLEASE"/>
    <property type="match status" value="1"/>
</dbReference>
<dbReference type="STRING" id="1499967.U27_02306"/>
<feature type="binding site" evidence="6">
    <location>
        <position position="153"/>
    </location>
    <ligand>
        <name>Mg(2+)</name>
        <dbReference type="ChEBI" id="CHEBI:18420"/>
        <label>1</label>
    </ligand>
</feature>
<dbReference type="NCBIfam" id="TIGR00195">
    <property type="entry name" value="exoDNase_III"/>
    <property type="match status" value="1"/>
</dbReference>
<comment type="cofactor">
    <cofactor evidence="6">
        <name>Mg(2+)</name>
        <dbReference type="ChEBI" id="CHEBI:18420"/>
    </cofactor>
    <cofactor evidence="6">
        <name>Mn(2+)</name>
        <dbReference type="ChEBI" id="CHEBI:29035"/>
    </cofactor>
    <text evidence="6">Probably binds two magnesium or manganese ions per subunit.</text>
</comment>
<evidence type="ECO:0000313" key="10">
    <source>
        <dbReference type="Proteomes" id="UP000030661"/>
    </source>
</evidence>
<feature type="site" description="Interaction with DNA substrate" evidence="7">
    <location>
        <position position="248"/>
    </location>
</feature>
<dbReference type="PANTHER" id="PTHR22748">
    <property type="entry name" value="AP ENDONUCLEASE"/>
    <property type="match status" value="1"/>
</dbReference>
<dbReference type="InterPro" id="IPR036691">
    <property type="entry name" value="Endo/exonu/phosph_ase_sf"/>
</dbReference>
<feature type="active site" description="Proton acceptor" evidence="5">
    <location>
        <position position="248"/>
    </location>
</feature>
<dbReference type="CDD" id="cd09085">
    <property type="entry name" value="Mth212-like_AP-endo"/>
    <property type="match status" value="1"/>
</dbReference>
<dbReference type="PROSITE" id="PS00726">
    <property type="entry name" value="AP_NUCLEASE_F1_1"/>
    <property type="match status" value="1"/>
</dbReference>
<dbReference type="EMBL" id="DF820463">
    <property type="protein sequence ID" value="GAK55472.1"/>
    <property type="molecule type" value="Genomic_DNA"/>
</dbReference>
<dbReference type="FunFam" id="3.60.10.10:FF:000026">
    <property type="entry name" value="Exodeoxyribonuclease III"/>
    <property type="match status" value="1"/>
</dbReference>
<dbReference type="InterPro" id="IPR004808">
    <property type="entry name" value="AP_endonuc_1"/>
</dbReference>
<dbReference type="Gene3D" id="3.60.10.10">
    <property type="entry name" value="Endonuclease/exonuclease/phosphatase"/>
    <property type="match status" value="1"/>
</dbReference>
<dbReference type="InterPro" id="IPR005135">
    <property type="entry name" value="Endo/exonuclease/phosphatase"/>
</dbReference>
<evidence type="ECO:0000259" key="8">
    <source>
        <dbReference type="Pfam" id="PF03372"/>
    </source>
</evidence>
<evidence type="ECO:0000256" key="1">
    <source>
        <dbReference type="ARBA" id="ARBA00007092"/>
    </source>
</evidence>
<proteinExistence type="inferred from homology"/>
<keyword evidence="2 6" id="KW-0479">Metal-binding</keyword>
<dbReference type="PROSITE" id="PS51435">
    <property type="entry name" value="AP_NUCLEASE_F1_4"/>
    <property type="match status" value="1"/>
</dbReference>
<evidence type="ECO:0000256" key="4">
    <source>
        <dbReference type="ARBA" id="ARBA00022842"/>
    </source>
</evidence>
<dbReference type="eggNOG" id="COG0708">
    <property type="taxonomic scope" value="Bacteria"/>
</dbReference>
<feature type="site" description="Important for catalytic activity" evidence="7">
    <location>
        <position position="222"/>
    </location>
</feature>
<dbReference type="HOGENOM" id="CLU_027539_3_1_0"/>
<dbReference type="GO" id="GO:0008081">
    <property type="term" value="F:phosphoric diester hydrolase activity"/>
    <property type="evidence" value="ECO:0007669"/>
    <property type="project" value="TreeGrafter"/>
</dbReference>
<dbReference type="NCBIfam" id="TIGR00633">
    <property type="entry name" value="xth"/>
    <property type="match status" value="1"/>
</dbReference>
<feature type="site" description="Transition state stabilizer" evidence="7">
    <location>
        <position position="153"/>
    </location>
</feature>
<evidence type="ECO:0000256" key="5">
    <source>
        <dbReference type="PIRSR" id="PIRSR604808-1"/>
    </source>
</evidence>
<feature type="binding site" evidence="6">
    <location>
        <position position="247"/>
    </location>
    <ligand>
        <name>Mg(2+)</name>
        <dbReference type="ChEBI" id="CHEBI:18420"/>
        <label>1</label>
    </ligand>
</feature>
<sequence length="257" mass="29970">MMARRLISWNVNGLRAFQKNGGFTWFLQERPDIFCLQETKAQPQQLDESLTAIDGYHVYFASAERKGYSGVALYTREEPKHVAYGFGVERFDNEGRTLVAEYEHFTLLNVYFPNGKSSEERLQYKMDFYEAFLPFLDEITSQGKNVILCGDVNTAHKAIDLARPKENETVSGFLPEERAWLDKLITHGYVDTFRMFHPEPDYYTWWSFRARARERNVGWRIDYFFVNDAFKDHVTNAFILPKVMGADHCPLGIEVDV</sequence>
<dbReference type="InterPro" id="IPR020847">
    <property type="entry name" value="AP_endonuclease_F1_BS"/>
</dbReference>
<keyword evidence="4 6" id="KW-0460">Magnesium</keyword>
<feature type="binding site" evidence="6">
    <location>
        <position position="151"/>
    </location>
    <ligand>
        <name>Mg(2+)</name>
        <dbReference type="ChEBI" id="CHEBI:18420"/>
        <label>1</label>
    </ligand>
</feature>
<reference evidence="9" key="1">
    <citation type="journal article" date="2015" name="PeerJ">
        <title>First genomic representation of candidate bacterial phylum KSB3 points to enhanced environmental sensing as a trigger of wastewater bulking.</title>
        <authorList>
            <person name="Sekiguchi Y."/>
            <person name="Ohashi A."/>
            <person name="Parks D.H."/>
            <person name="Yamauchi T."/>
            <person name="Tyson G.W."/>
            <person name="Hugenholtz P."/>
        </authorList>
    </citation>
    <scope>NUCLEOTIDE SEQUENCE [LARGE SCALE GENOMIC DNA]</scope>
</reference>
<dbReference type="GO" id="GO:0003677">
    <property type="term" value="F:DNA binding"/>
    <property type="evidence" value="ECO:0007669"/>
    <property type="project" value="InterPro"/>
</dbReference>
<dbReference type="GO" id="GO:0006284">
    <property type="term" value="P:base-excision repair"/>
    <property type="evidence" value="ECO:0007669"/>
    <property type="project" value="TreeGrafter"/>
</dbReference>
<comment type="similarity">
    <text evidence="1">Belongs to the DNA repair enzymes AP/ExoA family.</text>
</comment>
<dbReference type="GO" id="GO:0046872">
    <property type="term" value="F:metal ion binding"/>
    <property type="evidence" value="ECO:0007669"/>
    <property type="project" value="UniProtKB-KW"/>
</dbReference>
<feature type="binding site" evidence="6">
    <location>
        <position position="248"/>
    </location>
    <ligand>
        <name>Mg(2+)</name>
        <dbReference type="ChEBI" id="CHEBI:18420"/>
        <label>1</label>
    </ligand>
</feature>